<gene>
    <name evidence="1" type="ORF">Tsubulata_043359</name>
</gene>
<sequence length="54" mass="6183">MIFLLIGATLSFPGILLLSNSFTSLECRLHEKIRFIKQYGRRAIINCIAMKKVL</sequence>
<dbReference type="AlphaFoldDB" id="A0A9Q0JJG9"/>
<reference evidence="1" key="1">
    <citation type="submission" date="2022-02" db="EMBL/GenBank/DDBJ databases">
        <authorList>
            <person name="Henning P.M."/>
            <person name="McCubbin A.G."/>
            <person name="Shore J.S."/>
        </authorList>
    </citation>
    <scope>NUCLEOTIDE SEQUENCE</scope>
    <source>
        <strain evidence="1">F60SS</strain>
        <tissue evidence="1">Leaves</tissue>
    </source>
</reference>
<reference evidence="1" key="2">
    <citation type="journal article" date="2023" name="Plants (Basel)">
        <title>Annotation of the Turnera subulata (Passifloraceae) Draft Genome Reveals the S-Locus Evolved after the Divergence of Turneroideae from Passifloroideae in a Stepwise Manner.</title>
        <authorList>
            <person name="Henning P.M."/>
            <person name="Roalson E.H."/>
            <person name="Mir W."/>
            <person name="McCubbin A.G."/>
            <person name="Shore J.S."/>
        </authorList>
    </citation>
    <scope>NUCLEOTIDE SEQUENCE</scope>
    <source>
        <strain evidence="1">F60SS</strain>
    </source>
</reference>
<accession>A0A9Q0JJG9</accession>
<proteinExistence type="predicted"/>
<dbReference type="EMBL" id="JAKUCV010002103">
    <property type="protein sequence ID" value="KAJ4843929.1"/>
    <property type="molecule type" value="Genomic_DNA"/>
</dbReference>
<protein>
    <submittedName>
        <fullName evidence="1">Uncharacterized protein</fullName>
    </submittedName>
</protein>
<name>A0A9Q0JJG9_9ROSI</name>
<evidence type="ECO:0000313" key="2">
    <source>
        <dbReference type="Proteomes" id="UP001141552"/>
    </source>
</evidence>
<dbReference type="Proteomes" id="UP001141552">
    <property type="component" value="Unassembled WGS sequence"/>
</dbReference>
<organism evidence="1 2">
    <name type="scientific">Turnera subulata</name>
    <dbReference type="NCBI Taxonomy" id="218843"/>
    <lineage>
        <taxon>Eukaryota</taxon>
        <taxon>Viridiplantae</taxon>
        <taxon>Streptophyta</taxon>
        <taxon>Embryophyta</taxon>
        <taxon>Tracheophyta</taxon>
        <taxon>Spermatophyta</taxon>
        <taxon>Magnoliopsida</taxon>
        <taxon>eudicotyledons</taxon>
        <taxon>Gunneridae</taxon>
        <taxon>Pentapetalae</taxon>
        <taxon>rosids</taxon>
        <taxon>fabids</taxon>
        <taxon>Malpighiales</taxon>
        <taxon>Passifloraceae</taxon>
        <taxon>Turnera</taxon>
    </lineage>
</organism>
<keyword evidence="2" id="KW-1185">Reference proteome</keyword>
<comment type="caution">
    <text evidence="1">The sequence shown here is derived from an EMBL/GenBank/DDBJ whole genome shotgun (WGS) entry which is preliminary data.</text>
</comment>
<evidence type="ECO:0000313" key="1">
    <source>
        <dbReference type="EMBL" id="KAJ4843929.1"/>
    </source>
</evidence>